<feature type="region of interest" description="Disordered" evidence="1">
    <location>
        <begin position="66"/>
        <end position="92"/>
    </location>
</feature>
<evidence type="ECO:0000313" key="4">
    <source>
        <dbReference type="Proteomes" id="UP001161247"/>
    </source>
</evidence>
<dbReference type="AlphaFoldDB" id="A0AAV1BZT1"/>
<gene>
    <name evidence="3" type="ORF">OLC1_LOCUS1168</name>
</gene>
<feature type="region of interest" description="Disordered" evidence="1">
    <location>
        <begin position="233"/>
        <end position="252"/>
    </location>
</feature>
<dbReference type="InterPro" id="IPR013899">
    <property type="entry name" value="DUF1771"/>
</dbReference>
<evidence type="ECO:0000259" key="2">
    <source>
        <dbReference type="SMART" id="SM01162"/>
    </source>
</evidence>
<dbReference type="EMBL" id="OX459118">
    <property type="protein sequence ID" value="CAI9088642.1"/>
    <property type="molecule type" value="Genomic_DNA"/>
</dbReference>
<protein>
    <submittedName>
        <fullName evidence="3">OLC1v1023032C1</fullName>
    </submittedName>
</protein>
<name>A0AAV1BZT1_OLDCO</name>
<organism evidence="3 4">
    <name type="scientific">Oldenlandia corymbosa var. corymbosa</name>
    <dbReference type="NCBI Taxonomy" id="529605"/>
    <lineage>
        <taxon>Eukaryota</taxon>
        <taxon>Viridiplantae</taxon>
        <taxon>Streptophyta</taxon>
        <taxon>Embryophyta</taxon>
        <taxon>Tracheophyta</taxon>
        <taxon>Spermatophyta</taxon>
        <taxon>Magnoliopsida</taxon>
        <taxon>eudicotyledons</taxon>
        <taxon>Gunneridae</taxon>
        <taxon>Pentapetalae</taxon>
        <taxon>asterids</taxon>
        <taxon>lamiids</taxon>
        <taxon>Gentianales</taxon>
        <taxon>Rubiaceae</taxon>
        <taxon>Rubioideae</taxon>
        <taxon>Spermacoceae</taxon>
        <taxon>Hedyotis-Oldenlandia complex</taxon>
        <taxon>Oldenlandia</taxon>
    </lineage>
</organism>
<keyword evidence="4" id="KW-1185">Reference proteome</keyword>
<evidence type="ECO:0000256" key="1">
    <source>
        <dbReference type="SAM" id="MobiDB-lite"/>
    </source>
</evidence>
<dbReference type="Proteomes" id="UP001161247">
    <property type="component" value="Chromosome 1"/>
</dbReference>
<dbReference type="Pfam" id="PF08590">
    <property type="entry name" value="DUF1771"/>
    <property type="match status" value="1"/>
</dbReference>
<evidence type="ECO:0000313" key="3">
    <source>
        <dbReference type="EMBL" id="CAI9088642.1"/>
    </source>
</evidence>
<dbReference type="PANTHER" id="PTHR47872:SF1">
    <property type="entry name" value="NUCLEAR RNA EXPORT FACTOR SDE5-RELATED"/>
    <property type="match status" value="1"/>
</dbReference>
<proteinExistence type="predicted"/>
<reference evidence="3" key="1">
    <citation type="submission" date="2023-03" db="EMBL/GenBank/DDBJ databases">
        <authorList>
            <person name="Julca I."/>
        </authorList>
    </citation>
    <scope>NUCLEOTIDE SEQUENCE</scope>
</reference>
<dbReference type="SMART" id="SM01162">
    <property type="entry name" value="DUF1771"/>
    <property type="match status" value="1"/>
</dbReference>
<accession>A0AAV1BZT1</accession>
<feature type="domain" description="DUF1771" evidence="2">
    <location>
        <begin position="323"/>
        <end position="388"/>
    </location>
</feature>
<dbReference type="PANTHER" id="PTHR47872">
    <property type="entry name" value="NUCLEAR RNA EXPORT FACTOR SDE5-RELATED"/>
    <property type="match status" value="1"/>
</dbReference>
<feature type="compositionally biased region" description="Low complexity" evidence="1">
    <location>
        <begin position="74"/>
        <end position="92"/>
    </location>
</feature>
<sequence>MESDARPSTFSYCDADEKNLELLLQMFGAVVSLDDIASAYCQSGRDIYSAGNILCSLQRNTSKSSNLLEEDLESTSTSSASSSDNSLELSEATKSKPKKCSASVGTVSGVIGKSYAKPKVSSNGSFKQKPLKLNADDFPVSELWSEKDFQIPISNGDTMHQDIEEFLFQMLGEGFSLDKSVIQDIVGQCGYDVTKSMDKLLYLSASKLGKSDDILEAPVGRLMNKNPNMGLVQPESPIHHSSSGRPLSDTKKSDLEKEVLEALFNYSVRPEEEDKDYFPRRIVRTSSAYGKVVEKPLNETIIEHRSVIRRKRVNVNDEEGEDSYDGLRKAVTEYWRVMKEYYKAAADAFANQDHEKAQKLMEEGHFFMKKAREADEKSAIKLFESNDEEEIYVDLLDFEPKEAVHCLKVQLTSLSGVPGFTHLKVRLGRDEESAKDGSRKRRITRLLTKEGIMWAEEENGWVYVIAIDRIDPKKLSFANNQSVILANHSPLCM</sequence>